<name>A0A9R0JRJ2_SPIOL</name>
<keyword evidence="6" id="KW-0677">Repeat</keyword>
<dbReference type="KEGG" id="soe:110784347"/>
<reference evidence="14" key="1">
    <citation type="journal article" date="2021" name="Nat. Commun.">
        <title>Genomic analyses provide insights into spinach domestication and the genetic basis of agronomic traits.</title>
        <authorList>
            <person name="Cai X."/>
            <person name="Sun X."/>
            <person name="Xu C."/>
            <person name="Sun H."/>
            <person name="Wang X."/>
            <person name="Ge C."/>
            <person name="Zhang Z."/>
            <person name="Wang Q."/>
            <person name="Fei Z."/>
            <person name="Jiao C."/>
            <person name="Wang Q."/>
        </authorList>
    </citation>
    <scope>NUCLEOTIDE SEQUENCE [LARGE SCALE GENOMIC DNA]</scope>
    <source>
        <strain evidence="14">cv. Varoflay</strain>
    </source>
</reference>
<reference evidence="15" key="2">
    <citation type="submission" date="2025-08" db="UniProtKB">
        <authorList>
            <consortium name="RefSeq"/>
        </authorList>
    </citation>
    <scope>IDENTIFICATION</scope>
    <source>
        <tissue evidence="15">Leaf</tissue>
    </source>
</reference>
<evidence type="ECO:0000256" key="3">
    <source>
        <dbReference type="ARBA" id="ARBA00010683"/>
    </source>
</evidence>
<comment type="similarity">
    <text evidence="3 11">Belongs to the phospholipase D family. C2-PLD subfamily.</text>
</comment>
<organism evidence="14 15">
    <name type="scientific">Spinacia oleracea</name>
    <name type="common">Spinach</name>
    <dbReference type="NCBI Taxonomy" id="3562"/>
    <lineage>
        <taxon>Eukaryota</taxon>
        <taxon>Viridiplantae</taxon>
        <taxon>Streptophyta</taxon>
        <taxon>Embryophyta</taxon>
        <taxon>Tracheophyta</taxon>
        <taxon>Spermatophyta</taxon>
        <taxon>Magnoliopsida</taxon>
        <taxon>eudicotyledons</taxon>
        <taxon>Gunneridae</taxon>
        <taxon>Pentapetalae</taxon>
        <taxon>Caryophyllales</taxon>
        <taxon>Chenopodiaceae</taxon>
        <taxon>Chenopodioideae</taxon>
        <taxon>Anserineae</taxon>
        <taxon>Spinacia</taxon>
    </lineage>
</organism>
<evidence type="ECO:0000256" key="6">
    <source>
        <dbReference type="ARBA" id="ARBA00022737"/>
    </source>
</evidence>
<proteinExistence type="inferred from homology"/>
<evidence type="ECO:0000313" key="14">
    <source>
        <dbReference type="Proteomes" id="UP000813463"/>
    </source>
</evidence>
<evidence type="ECO:0000256" key="8">
    <source>
        <dbReference type="ARBA" id="ARBA00022837"/>
    </source>
</evidence>
<evidence type="ECO:0000256" key="9">
    <source>
        <dbReference type="ARBA" id="ARBA00022963"/>
    </source>
</evidence>
<gene>
    <name evidence="15" type="primary">LOC110784347</name>
</gene>
<keyword evidence="9 11" id="KW-0442">Lipid degradation</keyword>
<comment type="catalytic activity">
    <reaction evidence="1 11">
        <text>a 1,2-diacyl-sn-glycero-3-phosphocholine + H2O = a 1,2-diacyl-sn-glycero-3-phosphate + choline + H(+)</text>
        <dbReference type="Rhea" id="RHEA:14445"/>
        <dbReference type="ChEBI" id="CHEBI:15354"/>
        <dbReference type="ChEBI" id="CHEBI:15377"/>
        <dbReference type="ChEBI" id="CHEBI:15378"/>
        <dbReference type="ChEBI" id="CHEBI:57643"/>
        <dbReference type="ChEBI" id="CHEBI:58608"/>
        <dbReference type="EC" id="3.1.4.4"/>
    </reaction>
</comment>
<comment type="cofactor">
    <cofactor evidence="2 11">
        <name>Ca(2+)</name>
        <dbReference type="ChEBI" id="CHEBI:29108"/>
    </cofactor>
</comment>
<evidence type="ECO:0000313" key="15">
    <source>
        <dbReference type="RefSeq" id="XP_021844480.2"/>
    </source>
</evidence>
<dbReference type="InterPro" id="IPR000008">
    <property type="entry name" value="C2_dom"/>
</dbReference>
<dbReference type="Pfam" id="PF12357">
    <property type="entry name" value="PLD_C"/>
    <property type="match status" value="1"/>
</dbReference>
<evidence type="ECO:0000256" key="1">
    <source>
        <dbReference type="ARBA" id="ARBA00000798"/>
    </source>
</evidence>
<keyword evidence="7 11" id="KW-0378">Hydrolase</keyword>
<dbReference type="InterPro" id="IPR024632">
    <property type="entry name" value="PLipase_D_C"/>
</dbReference>
<dbReference type="Gene3D" id="2.60.40.150">
    <property type="entry name" value="C2 domain"/>
    <property type="match status" value="1"/>
</dbReference>
<dbReference type="InterPro" id="IPR015679">
    <property type="entry name" value="PLipase_D_fam"/>
</dbReference>
<feature type="domain" description="PLD phosphodiesterase" evidence="13">
    <location>
        <begin position="356"/>
        <end position="391"/>
    </location>
</feature>
<dbReference type="GO" id="GO:0005509">
    <property type="term" value="F:calcium ion binding"/>
    <property type="evidence" value="ECO:0007669"/>
    <property type="project" value="InterPro"/>
</dbReference>
<dbReference type="GeneID" id="110784347"/>
<dbReference type="CDD" id="cd04015">
    <property type="entry name" value="C2_plant_PLD"/>
    <property type="match status" value="1"/>
</dbReference>
<keyword evidence="14" id="KW-1185">Reference proteome</keyword>
<dbReference type="Pfam" id="PF00614">
    <property type="entry name" value="PLDc"/>
    <property type="match status" value="2"/>
</dbReference>
<dbReference type="PANTHER" id="PTHR18896:SF65">
    <property type="entry name" value="PHOSPHOLIPASE D BETA 1"/>
    <property type="match status" value="1"/>
</dbReference>
<evidence type="ECO:0000259" key="12">
    <source>
        <dbReference type="PROSITE" id="PS50004"/>
    </source>
</evidence>
<feature type="domain" description="C2" evidence="12">
    <location>
        <begin position="16"/>
        <end position="155"/>
    </location>
</feature>
<evidence type="ECO:0000259" key="13">
    <source>
        <dbReference type="PROSITE" id="PS50035"/>
    </source>
</evidence>
<dbReference type="InterPro" id="IPR001736">
    <property type="entry name" value="PLipase_D/transphosphatidylase"/>
</dbReference>
<dbReference type="PROSITE" id="PS50035">
    <property type="entry name" value="PLD"/>
    <property type="match status" value="2"/>
</dbReference>
<dbReference type="PIRSF" id="PIRSF036470">
    <property type="entry name" value="PLD_plant"/>
    <property type="match status" value="1"/>
</dbReference>
<sequence length="844" mass="95426">MAHFSQVHSPSFDGSQHGVENFPFQTSQGSLKVMLLHGHLDIWVKEARNLPNMDLFHKTLTGLLGGLSIMGSSKRLTSDPYVNVSVAGAILARTFVMRNNDNPVWMQHFFVPIAHTAAELHFVVKDDDVVGAQIIGAVGISAHQLYSGARIEGYFPITKANGKNWETGAALCLSIQYIPVDRMNMYHLGVGPGPEYYGVPRTYFPLRQGNRITLYQDAHVEDGMLPGFRLDNDMQYVHGKCWYDILNAISHARRLVYLTGWSVTHLVKLVRDARDGSGITLGALLKAKAQEGVRVLLLVWDDPTSQNILNFTTQGMLATDDEVTFQFFKGSSVHVILCPRSGGKGHSIIKQQEAGAIYTHHQKTIIVDADAGHGWRKIIAFVGGLDLCAGRYDTPEHSLYRTLQTVHKDDFHQPNFTGPTDGCPREPWHDLHCQIDGPAAYDVLTNFQERWLKASKPRGLQKMGRSYDDHLLQIDRVPDILKLEDVIRHNHDDRESWHVQIFRSIDSNSVKGFPKDPKDGTQWNLLCGKNVLIDMSIQAAYVHAIRAAQHFIYIENQYFLGSSFNWDTYKDLGANNLIPVEIALKIASKIRANERFAVYIIIPMWPEGDPKGLAMQRILFWQFKTMQMMYEIIYKALEETGMDSTYEPQDYLNFFCLGNREVSDENSARNYNGSANGNTPQALSTKNRRFMIYVHSKGMIVDDEYVILGSANINQRSMEGTRDTEIATGAYQPNYTWARRQSNPQGQIYGYRMSLWTEHLGKVEDCFTLPESVECVRRVRSMGEQNWRQFAADEVTEMKGHLLKYPLQVDRSGMVSPLPGYETFPDLGGKVMGTFSGIQENLTI</sequence>
<evidence type="ECO:0000256" key="7">
    <source>
        <dbReference type="ARBA" id="ARBA00022801"/>
    </source>
</evidence>
<dbReference type="SUPFAM" id="SSF49562">
    <property type="entry name" value="C2 domain (Calcium/lipid-binding domain, CaLB)"/>
    <property type="match status" value="1"/>
</dbReference>
<dbReference type="GO" id="GO:0004630">
    <property type="term" value="F:phospholipase D activity"/>
    <property type="evidence" value="ECO:0000318"/>
    <property type="project" value="GO_Central"/>
</dbReference>
<evidence type="ECO:0000256" key="2">
    <source>
        <dbReference type="ARBA" id="ARBA00001913"/>
    </source>
</evidence>
<evidence type="ECO:0000256" key="11">
    <source>
        <dbReference type="PIRNR" id="PIRNR036470"/>
    </source>
</evidence>
<dbReference type="GO" id="GO:0005886">
    <property type="term" value="C:plasma membrane"/>
    <property type="evidence" value="ECO:0000318"/>
    <property type="project" value="GO_Central"/>
</dbReference>
<dbReference type="AlphaFoldDB" id="A0A9R0JRJ2"/>
<dbReference type="PANTHER" id="PTHR18896">
    <property type="entry name" value="PHOSPHOLIPASE D"/>
    <property type="match status" value="1"/>
</dbReference>
<feature type="domain" description="PLD phosphodiesterase" evidence="13">
    <location>
        <begin position="690"/>
        <end position="717"/>
    </location>
</feature>
<dbReference type="Gene3D" id="3.30.870.10">
    <property type="entry name" value="Endonuclease Chain A"/>
    <property type="match status" value="2"/>
</dbReference>
<protein>
    <recommendedName>
        <fullName evidence="4 11">Phospholipase D</fullName>
        <ecNumber evidence="4 11">3.1.4.4</ecNumber>
    </recommendedName>
</protein>
<evidence type="ECO:0000256" key="4">
    <source>
        <dbReference type="ARBA" id="ARBA00012027"/>
    </source>
</evidence>
<dbReference type="SMART" id="SM00155">
    <property type="entry name" value="PLDc"/>
    <property type="match status" value="2"/>
</dbReference>
<evidence type="ECO:0000256" key="10">
    <source>
        <dbReference type="ARBA" id="ARBA00023098"/>
    </source>
</evidence>
<dbReference type="GO" id="GO:0009395">
    <property type="term" value="P:phospholipid catabolic process"/>
    <property type="evidence" value="ECO:0000318"/>
    <property type="project" value="GO_Central"/>
</dbReference>
<dbReference type="GO" id="GO:0046470">
    <property type="term" value="P:phosphatidylcholine metabolic process"/>
    <property type="evidence" value="ECO:0007669"/>
    <property type="project" value="InterPro"/>
</dbReference>
<comment type="function">
    <text evidence="11">Hydrolyzes glycerol-phospholipids at the terminal phosphodiesteric bond.</text>
</comment>
<dbReference type="InterPro" id="IPR035892">
    <property type="entry name" value="C2_domain_sf"/>
</dbReference>
<dbReference type="RefSeq" id="XP_021844480.2">
    <property type="nucleotide sequence ID" value="XM_021988788.2"/>
</dbReference>
<accession>A0A9R0JRJ2</accession>
<keyword evidence="5" id="KW-0479">Metal-binding</keyword>
<evidence type="ECO:0000256" key="5">
    <source>
        <dbReference type="ARBA" id="ARBA00022723"/>
    </source>
</evidence>
<dbReference type="SMART" id="SM00239">
    <property type="entry name" value="C2"/>
    <property type="match status" value="1"/>
</dbReference>
<keyword evidence="8 11" id="KW-0106">Calcium</keyword>
<dbReference type="Proteomes" id="UP000813463">
    <property type="component" value="Chromosome 6"/>
</dbReference>
<dbReference type="EC" id="3.1.4.4" evidence="4 11"/>
<dbReference type="Pfam" id="PF00168">
    <property type="entry name" value="C2"/>
    <property type="match status" value="1"/>
</dbReference>
<dbReference type="PROSITE" id="PS50004">
    <property type="entry name" value="C2"/>
    <property type="match status" value="1"/>
</dbReference>
<dbReference type="InterPro" id="IPR011402">
    <property type="entry name" value="PLipase_D_pln"/>
</dbReference>
<keyword evidence="10" id="KW-0443">Lipid metabolism</keyword>
<dbReference type="SUPFAM" id="SSF56024">
    <property type="entry name" value="Phospholipase D/nuclease"/>
    <property type="match status" value="2"/>
</dbReference>